<evidence type="ECO:0000256" key="4">
    <source>
        <dbReference type="ARBA" id="ARBA00022475"/>
    </source>
</evidence>
<feature type="transmembrane region" description="Helical" evidence="9">
    <location>
        <begin position="362"/>
        <end position="382"/>
    </location>
</feature>
<comment type="similarity">
    <text evidence="2">Belongs to the resistance-nodulation-cell division (RND) (TC 2.A.6) family.</text>
</comment>
<protein>
    <submittedName>
        <fullName evidence="11">CusA/CzcA family heavy metal efflux RND transporter</fullName>
    </submittedName>
</protein>
<organism evidence="11 12">
    <name type="scientific">Methylobacterium oryzae</name>
    <dbReference type="NCBI Taxonomy" id="334852"/>
    <lineage>
        <taxon>Bacteria</taxon>
        <taxon>Pseudomonadati</taxon>
        <taxon>Pseudomonadota</taxon>
        <taxon>Alphaproteobacteria</taxon>
        <taxon>Hyphomicrobiales</taxon>
        <taxon>Methylobacteriaceae</taxon>
        <taxon>Methylobacterium</taxon>
    </lineage>
</organism>
<evidence type="ECO:0000256" key="5">
    <source>
        <dbReference type="ARBA" id="ARBA00022692"/>
    </source>
</evidence>
<sequence length="1057" mass="111475">MRSWFALLVRRRFLVLMIALAAAAGGVANLEGLSIDAVPDISPKQVMILTLSPGLGALEVERLVTSPVENAMAGAPSLTGIRSTSRAGVSAVYVTFADGMSITEARSQVFQRLPAAKGMMPAGVGDPQMGPMATGLGEIYQFELRGPAYTPMQLRRTLQWTIAPKLKLTPGIADVNIYGGQMPTYEVRVPADALRRYGVGLAQVFTALTDNNAARGGAYIEHNDQQETIRGLGLAKGPEDIANIVVDTGPGGVPVTLGTLGQVVEAPKVRLGAVTHDAQGETVVGIALMQLGENASAVVGQVKETIDDLRPQLPRGMEIVPYYDRSALVDRTIRTVEHNLLEGAVLVIVVLLLLLGNLRAGLIVAAAIPLAMLMAFAGMRLLGLSGNLMSLGAIDFGLIVDGAVVMVENVLRARGEHPDRPPQDLIRDAAAEVAKPVMFAVAIIILVYVPILALEGVAGKMFVPMALTVILALSGSLIVTMTLMPALAAIFLAGRGVGERETRLVNWMRAAYTPMLKAAERHALVTVLATLALFAVSCVLATRLGGEFLPKLSEGSIVITSEKLPGIDLSASLATVTRIERVLKSFPEVKRVVSLTGSAEIPTDPMGVESTDSFITLTDPATWKTAETQEGLVAAFDKRLKEEVPGVAYAFSQPIQMRMDDLLEGVRGDVAISLYGDDLKTLKDTADAIVRTVSGVDGAADVKAEAQAGMPALTIQVDRAKAARYGINVSDVLDMVESIGGRTSGVVYGDDNSITEIVVRLDPADRGDIERIRALPIGRSGSGDPGREAGSRMMVPLSMVASVDVASGPAQISRERLQRRISVQANVRGRDVQSFVDAAKAAVDQQVKLPPRYSLVWSGQFQNLQEATARLTVVVPAALAAILVLLVVMFGDIRLAGLIFLNVPVAATGGILALTLRDMPFSISAAIGFIATFGIAILNGVVLTSYIRDLEASGLGRREAAKRAAEMRLRPVMMTALVAALGFLPMALSTSAGAEVQRPLATVVIGGLISATLLTLVVLPAIYPAVAGLRLPFARPTSPAGRRPGGSEARRRAAADP</sequence>
<dbReference type="Gene3D" id="1.20.1640.10">
    <property type="entry name" value="Multidrug efflux transporter AcrB transmembrane domain"/>
    <property type="match status" value="2"/>
</dbReference>
<evidence type="ECO:0000256" key="2">
    <source>
        <dbReference type="ARBA" id="ARBA00010942"/>
    </source>
</evidence>
<dbReference type="Gene3D" id="3.30.2090.10">
    <property type="entry name" value="Multidrug efflux transporter AcrB TolC docking domain, DN and DC subdomains"/>
    <property type="match status" value="2"/>
</dbReference>
<feature type="transmembrane region" description="Helical" evidence="9">
    <location>
        <begin position="465"/>
        <end position="493"/>
    </location>
</feature>
<evidence type="ECO:0000313" key="11">
    <source>
        <dbReference type="EMBL" id="MEE7493262.1"/>
    </source>
</evidence>
<dbReference type="Gene3D" id="3.30.70.1320">
    <property type="entry name" value="Multidrug efflux transporter AcrB pore domain like"/>
    <property type="match status" value="1"/>
</dbReference>
<dbReference type="PRINTS" id="PR00702">
    <property type="entry name" value="ACRIFLAVINRP"/>
</dbReference>
<feature type="transmembrane region" description="Helical" evidence="9">
    <location>
        <begin position="1000"/>
        <end position="1026"/>
    </location>
</feature>
<evidence type="ECO:0000256" key="6">
    <source>
        <dbReference type="ARBA" id="ARBA00022989"/>
    </source>
</evidence>
<keyword evidence="7 9" id="KW-0472">Membrane</keyword>
<dbReference type="Pfam" id="PF00873">
    <property type="entry name" value="ACR_tran"/>
    <property type="match status" value="1"/>
</dbReference>
<evidence type="ECO:0000256" key="3">
    <source>
        <dbReference type="ARBA" id="ARBA00022448"/>
    </source>
</evidence>
<dbReference type="PANTHER" id="PTHR32063:SF24">
    <property type="entry name" value="CATION EFFLUX SYSTEM (ACRB_ACRD_ACRF FAMILY)"/>
    <property type="match status" value="1"/>
</dbReference>
<dbReference type="PANTHER" id="PTHR32063">
    <property type="match status" value="1"/>
</dbReference>
<feature type="chain" id="PRO_5045254965" evidence="10">
    <location>
        <begin position="22"/>
        <end position="1057"/>
    </location>
</feature>
<dbReference type="NCBIfam" id="TIGR00914">
    <property type="entry name" value="2A0601"/>
    <property type="match status" value="1"/>
</dbReference>
<dbReference type="InterPro" id="IPR027463">
    <property type="entry name" value="AcrB_DN_DC_subdom"/>
</dbReference>
<feature type="transmembrane region" description="Helical" evidence="9">
    <location>
        <begin position="338"/>
        <end position="355"/>
    </location>
</feature>
<name>A0ABU7TVB6_9HYPH</name>
<dbReference type="SUPFAM" id="SSF82714">
    <property type="entry name" value="Multidrug efflux transporter AcrB TolC docking domain, DN and DC subdomains"/>
    <property type="match status" value="2"/>
</dbReference>
<feature type="transmembrane region" description="Helical" evidence="9">
    <location>
        <begin position="432"/>
        <end position="453"/>
    </location>
</feature>
<accession>A0ABU7TVB6</accession>
<feature type="transmembrane region" description="Helical" evidence="9">
    <location>
        <begin position="869"/>
        <end position="888"/>
    </location>
</feature>
<dbReference type="EMBL" id="MLCA01000013">
    <property type="protein sequence ID" value="MEE7493262.1"/>
    <property type="molecule type" value="Genomic_DNA"/>
</dbReference>
<evidence type="ECO:0000313" key="12">
    <source>
        <dbReference type="Proteomes" id="UP001355206"/>
    </source>
</evidence>
<feature type="transmembrane region" description="Helical" evidence="9">
    <location>
        <begin position="388"/>
        <end position="411"/>
    </location>
</feature>
<gene>
    <name evidence="11" type="ORF">MOTC310_23510</name>
</gene>
<keyword evidence="5 9" id="KW-0812">Transmembrane</keyword>
<proteinExistence type="inferred from homology"/>
<reference evidence="11 12" key="1">
    <citation type="journal article" date="2012" name="Genet. Mol. Biol.">
        <title>Analysis of 16S rRNA and mxaF genes revealing insights into Methylobacterium niche-specific plant association.</title>
        <authorList>
            <person name="Dourado M.N."/>
            <person name="Andreote F.D."/>
            <person name="Dini-Andreote F."/>
            <person name="Conti R."/>
            <person name="Araujo J.M."/>
            <person name="Araujo W.L."/>
        </authorList>
    </citation>
    <scope>NUCLEOTIDE SEQUENCE [LARGE SCALE GENOMIC DNA]</scope>
    <source>
        <strain evidence="11 12">TC3-10</strain>
    </source>
</reference>
<dbReference type="Gene3D" id="3.30.70.1430">
    <property type="entry name" value="Multidrug efflux transporter AcrB pore domain"/>
    <property type="match status" value="2"/>
</dbReference>
<keyword evidence="12" id="KW-1185">Reference proteome</keyword>
<evidence type="ECO:0000256" key="10">
    <source>
        <dbReference type="SAM" id="SignalP"/>
    </source>
</evidence>
<feature type="transmembrane region" description="Helical" evidence="9">
    <location>
        <begin position="895"/>
        <end position="916"/>
    </location>
</feature>
<feature type="transmembrane region" description="Helical" evidence="9">
    <location>
        <begin position="922"/>
        <end position="947"/>
    </location>
</feature>
<keyword evidence="4" id="KW-1003">Cell membrane</keyword>
<evidence type="ECO:0000256" key="7">
    <source>
        <dbReference type="ARBA" id="ARBA00023136"/>
    </source>
</evidence>
<keyword evidence="10" id="KW-0732">Signal</keyword>
<evidence type="ECO:0000256" key="1">
    <source>
        <dbReference type="ARBA" id="ARBA00004651"/>
    </source>
</evidence>
<dbReference type="InterPro" id="IPR004763">
    <property type="entry name" value="CusA-like"/>
</dbReference>
<dbReference type="RefSeq" id="WP_331303504.1">
    <property type="nucleotide sequence ID" value="NZ_MLCA01000013.1"/>
</dbReference>
<keyword evidence="3" id="KW-0813">Transport</keyword>
<dbReference type="Proteomes" id="UP001355206">
    <property type="component" value="Unassembled WGS sequence"/>
</dbReference>
<comment type="caution">
    <text evidence="11">The sequence shown here is derived from an EMBL/GenBank/DDBJ whole genome shotgun (WGS) entry which is preliminary data.</text>
</comment>
<comment type="subcellular location">
    <subcellularLocation>
        <location evidence="1">Cell membrane</location>
        <topology evidence="1">Multi-pass membrane protein</topology>
    </subcellularLocation>
</comment>
<dbReference type="InterPro" id="IPR001036">
    <property type="entry name" value="Acrflvin-R"/>
</dbReference>
<dbReference type="Gene3D" id="3.30.70.1440">
    <property type="entry name" value="Multidrug efflux transporter AcrB pore domain"/>
    <property type="match status" value="1"/>
</dbReference>
<keyword evidence="6 9" id="KW-1133">Transmembrane helix</keyword>
<evidence type="ECO:0000256" key="8">
    <source>
        <dbReference type="SAM" id="MobiDB-lite"/>
    </source>
</evidence>
<dbReference type="SUPFAM" id="SSF82866">
    <property type="entry name" value="Multidrug efflux transporter AcrB transmembrane domain"/>
    <property type="match status" value="2"/>
</dbReference>
<feature type="compositionally biased region" description="Basic and acidic residues" evidence="8">
    <location>
        <begin position="1048"/>
        <end position="1057"/>
    </location>
</feature>
<evidence type="ECO:0000256" key="9">
    <source>
        <dbReference type="SAM" id="Phobius"/>
    </source>
</evidence>
<dbReference type="SUPFAM" id="SSF82693">
    <property type="entry name" value="Multidrug efflux transporter AcrB pore domain, PN1, PN2, PC1 and PC2 subdomains"/>
    <property type="match status" value="2"/>
</dbReference>
<feature type="transmembrane region" description="Helical" evidence="9">
    <location>
        <begin position="523"/>
        <end position="544"/>
    </location>
</feature>
<feature type="transmembrane region" description="Helical" evidence="9">
    <location>
        <begin position="968"/>
        <end position="988"/>
    </location>
</feature>
<feature type="signal peptide" evidence="10">
    <location>
        <begin position="1"/>
        <end position="21"/>
    </location>
</feature>
<feature type="region of interest" description="Disordered" evidence="8">
    <location>
        <begin position="1037"/>
        <end position="1057"/>
    </location>
</feature>